<organism evidence="2 3">
    <name type="scientific">Rubroshorea leprosula</name>
    <dbReference type="NCBI Taxonomy" id="152421"/>
    <lineage>
        <taxon>Eukaryota</taxon>
        <taxon>Viridiplantae</taxon>
        <taxon>Streptophyta</taxon>
        <taxon>Embryophyta</taxon>
        <taxon>Tracheophyta</taxon>
        <taxon>Spermatophyta</taxon>
        <taxon>Magnoliopsida</taxon>
        <taxon>eudicotyledons</taxon>
        <taxon>Gunneridae</taxon>
        <taxon>Pentapetalae</taxon>
        <taxon>rosids</taxon>
        <taxon>malvids</taxon>
        <taxon>Malvales</taxon>
        <taxon>Dipterocarpaceae</taxon>
        <taxon>Rubroshorea</taxon>
    </lineage>
</organism>
<proteinExistence type="predicted"/>
<sequence>MIFRPPSRYVHRQLLVIACTSSLHPSSSSEPSVLAGSANSFDTEVLAAKDNLQLSQFKDGNSSRSSRRSPPQEWGREEYSSPWGGDGNHFPPAKFRKDFFPPLSFAVVAVKSISSVAAAEAIYSVVARSICSATVPNPSFLLLLKPSTLLLLDVSTLLQPDPSVLLLLSPSEPSAATAAATTEQLKPCTLLLLDPSVAVATTGPICYCCCCR</sequence>
<accession>A0AAV5KGX0</accession>
<feature type="region of interest" description="Disordered" evidence="1">
    <location>
        <begin position="57"/>
        <end position="85"/>
    </location>
</feature>
<evidence type="ECO:0000313" key="2">
    <source>
        <dbReference type="EMBL" id="GKV23774.1"/>
    </source>
</evidence>
<dbReference type="EMBL" id="BPVZ01000064">
    <property type="protein sequence ID" value="GKV23774.1"/>
    <property type="molecule type" value="Genomic_DNA"/>
</dbReference>
<gene>
    <name evidence="2" type="ORF">SLEP1_g33470</name>
</gene>
<dbReference type="Proteomes" id="UP001054252">
    <property type="component" value="Unassembled WGS sequence"/>
</dbReference>
<dbReference type="AlphaFoldDB" id="A0AAV5KGX0"/>
<comment type="caution">
    <text evidence="2">The sequence shown here is derived from an EMBL/GenBank/DDBJ whole genome shotgun (WGS) entry which is preliminary data.</text>
</comment>
<reference evidence="2 3" key="1">
    <citation type="journal article" date="2021" name="Commun. Biol.">
        <title>The genome of Shorea leprosula (Dipterocarpaceae) highlights the ecological relevance of drought in aseasonal tropical rainforests.</title>
        <authorList>
            <person name="Ng K.K.S."/>
            <person name="Kobayashi M.J."/>
            <person name="Fawcett J.A."/>
            <person name="Hatakeyama M."/>
            <person name="Paape T."/>
            <person name="Ng C.H."/>
            <person name="Ang C.C."/>
            <person name="Tnah L.H."/>
            <person name="Lee C.T."/>
            <person name="Nishiyama T."/>
            <person name="Sese J."/>
            <person name="O'Brien M.J."/>
            <person name="Copetti D."/>
            <person name="Mohd Noor M.I."/>
            <person name="Ong R.C."/>
            <person name="Putra M."/>
            <person name="Sireger I.Z."/>
            <person name="Indrioko S."/>
            <person name="Kosugi Y."/>
            <person name="Izuno A."/>
            <person name="Isagi Y."/>
            <person name="Lee S.L."/>
            <person name="Shimizu K.K."/>
        </authorList>
    </citation>
    <scope>NUCLEOTIDE SEQUENCE [LARGE SCALE GENOMIC DNA]</scope>
    <source>
        <strain evidence="2">214</strain>
    </source>
</reference>
<evidence type="ECO:0000256" key="1">
    <source>
        <dbReference type="SAM" id="MobiDB-lite"/>
    </source>
</evidence>
<evidence type="ECO:0000313" key="3">
    <source>
        <dbReference type="Proteomes" id="UP001054252"/>
    </source>
</evidence>
<protein>
    <submittedName>
        <fullName evidence="2">Uncharacterized protein</fullName>
    </submittedName>
</protein>
<keyword evidence="3" id="KW-1185">Reference proteome</keyword>
<name>A0AAV5KGX0_9ROSI</name>